<name>N7A2S0_9RHOO</name>
<proteinExistence type="predicted"/>
<dbReference type="Proteomes" id="UP000013047">
    <property type="component" value="Unassembled WGS sequence"/>
</dbReference>
<organism evidence="1 2">
    <name type="scientific">Thauera phenylacetica B4P</name>
    <dbReference type="NCBI Taxonomy" id="1234382"/>
    <lineage>
        <taxon>Bacteria</taxon>
        <taxon>Pseudomonadati</taxon>
        <taxon>Pseudomonadota</taxon>
        <taxon>Betaproteobacteria</taxon>
        <taxon>Rhodocyclales</taxon>
        <taxon>Zoogloeaceae</taxon>
        <taxon>Thauera</taxon>
    </lineage>
</organism>
<accession>N7A2S0</accession>
<gene>
    <name evidence="1" type="ORF">C667_02778</name>
</gene>
<protein>
    <submittedName>
        <fullName evidence="1">Uncharacterized protein</fullName>
    </submittedName>
</protein>
<evidence type="ECO:0000313" key="2">
    <source>
        <dbReference type="Proteomes" id="UP000013047"/>
    </source>
</evidence>
<dbReference type="AlphaFoldDB" id="N7A2S0"/>
<reference evidence="1 2" key="1">
    <citation type="submission" date="2012-09" db="EMBL/GenBank/DDBJ databases">
        <title>Draft Genome Sequences of 6 Strains from Genus Thauera.</title>
        <authorList>
            <person name="Liu B."/>
            <person name="Shapleigh J.P."/>
            <person name="Frostegard A.H."/>
        </authorList>
    </citation>
    <scope>NUCLEOTIDE SEQUENCE [LARGE SCALE GENOMIC DNA]</scope>
    <source>
        <strain evidence="1 2">B4P</strain>
    </source>
</reference>
<dbReference type="RefSeq" id="WP_004356594.1">
    <property type="nucleotide sequence ID" value="NZ_AMXF01000008.1"/>
</dbReference>
<comment type="caution">
    <text evidence="1">The sequence shown here is derived from an EMBL/GenBank/DDBJ whole genome shotgun (WGS) entry which is preliminary data.</text>
</comment>
<sequence>MRAQLRIETVPPVVLDVLETGAERAALNGEVPSVAVVLDNARGEAAARLAVPPLRARAQLLVDGVAVFVGSVQAVTLADVATLSLEG</sequence>
<keyword evidence="2" id="KW-1185">Reference proteome</keyword>
<evidence type="ECO:0000313" key="1">
    <source>
        <dbReference type="EMBL" id="ENO98594.1"/>
    </source>
</evidence>
<dbReference type="EMBL" id="AMXF01000008">
    <property type="protein sequence ID" value="ENO98594.1"/>
    <property type="molecule type" value="Genomic_DNA"/>
</dbReference>